<name>A0A9N9PLL3_9GLOM</name>
<evidence type="ECO:0000313" key="1">
    <source>
        <dbReference type="EMBL" id="CAG8836966.1"/>
    </source>
</evidence>
<proteinExistence type="predicted"/>
<organism evidence="1 2">
    <name type="scientific">Cetraspora pellucida</name>
    <dbReference type="NCBI Taxonomy" id="1433469"/>
    <lineage>
        <taxon>Eukaryota</taxon>
        <taxon>Fungi</taxon>
        <taxon>Fungi incertae sedis</taxon>
        <taxon>Mucoromycota</taxon>
        <taxon>Glomeromycotina</taxon>
        <taxon>Glomeromycetes</taxon>
        <taxon>Diversisporales</taxon>
        <taxon>Gigasporaceae</taxon>
        <taxon>Cetraspora</taxon>
    </lineage>
</organism>
<keyword evidence="2" id="KW-1185">Reference proteome</keyword>
<comment type="caution">
    <text evidence="1">The sequence shown here is derived from an EMBL/GenBank/DDBJ whole genome shotgun (WGS) entry which is preliminary data.</text>
</comment>
<reference evidence="1" key="1">
    <citation type="submission" date="2021-06" db="EMBL/GenBank/DDBJ databases">
        <authorList>
            <person name="Kallberg Y."/>
            <person name="Tangrot J."/>
            <person name="Rosling A."/>
        </authorList>
    </citation>
    <scope>NUCLEOTIDE SEQUENCE</scope>
    <source>
        <strain evidence="1">FL966</strain>
    </source>
</reference>
<dbReference type="AlphaFoldDB" id="A0A9N9PLL3"/>
<sequence length="155" mass="18619">MHPFCQQKFDFIWEYLGKIPTVDEYNNTLDQVEVTVITLQQGKYLTSEQTQLLTLYSKYCRFSWGNEKSKFTYRPSWDSDIVEQDFPEETTSTVYYLEFPNIDNPTGTIYTPAQKQKQTTFHQYTQHEFNNLSLYKQELNNRVQSTNRIKELFKF</sequence>
<protein>
    <submittedName>
        <fullName evidence="1">8175_t:CDS:1</fullName>
    </submittedName>
</protein>
<evidence type="ECO:0000313" key="2">
    <source>
        <dbReference type="Proteomes" id="UP000789759"/>
    </source>
</evidence>
<dbReference type="OrthoDB" id="10528009at2759"/>
<gene>
    <name evidence="1" type="ORF">CPELLU_LOCUS21478</name>
</gene>
<dbReference type="Proteomes" id="UP000789759">
    <property type="component" value="Unassembled WGS sequence"/>
</dbReference>
<dbReference type="EMBL" id="CAJVQA010080042">
    <property type="protein sequence ID" value="CAG8836966.1"/>
    <property type="molecule type" value="Genomic_DNA"/>
</dbReference>
<accession>A0A9N9PLL3</accession>